<dbReference type="AlphaFoldDB" id="A0A227JCC3"/>
<organism evidence="1 2">
    <name type="scientific">Vibrio parahaemolyticus</name>
    <dbReference type="NCBI Taxonomy" id="670"/>
    <lineage>
        <taxon>Bacteria</taxon>
        <taxon>Pseudomonadati</taxon>
        <taxon>Pseudomonadota</taxon>
        <taxon>Gammaproteobacteria</taxon>
        <taxon>Vibrionales</taxon>
        <taxon>Vibrionaceae</taxon>
        <taxon>Vibrio</taxon>
    </lineage>
</organism>
<feature type="non-terminal residue" evidence="1">
    <location>
        <position position="1"/>
    </location>
</feature>
<dbReference type="Proteomes" id="UP000214596">
    <property type="component" value="Unassembled WGS sequence"/>
</dbReference>
<sequence>DCEKNEIACYRHINHLDGSRHEVQYVVGIEEFVNAHVLTQRKLVGRKVARSSLKILC</sequence>
<proteinExistence type="predicted"/>
<evidence type="ECO:0000313" key="1">
    <source>
        <dbReference type="EMBL" id="OXE32766.1"/>
    </source>
</evidence>
<reference evidence="1 2" key="1">
    <citation type="journal article" date="2017" name="Appl. Environ. Microbiol.">
        <title>Parallel evolution of two clades of a major Atlantic endemic Vibrio parahaemolyticus pathogen lineage by independent acquisition of related pathogenicity islands.</title>
        <authorList>
            <person name="Xu F."/>
            <person name="Gonzalez-Escalona N."/>
            <person name="Drees K.P."/>
            <person name="Sebra R.P."/>
            <person name="Cooper V.S."/>
            <person name="Jones S.H."/>
            <person name="Whistler C.A."/>
        </authorList>
    </citation>
    <scope>NUCLEOTIDE SEQUENCE [LARGE SCALE GENOMIC DNA]</scope>
    <source>
        <strain evidence="1 2">MAVP-3</strain>
    </source>
</reference>
<dbReference type="EMBL" id="NIXT01000540">
    <property type="protein sequence ID" value="OXE32766.1"/>
    <property type="molecule type" value="Genomic_DNA"/>
</dbReference>
<gene>
    <name evidence="1" type="ORF">CA163_11015</name>
</gene>
<evidence type="ECO:0000313" key="2">
    <source>
        <dbReference type="Proteomes" id="UP000214596"/>
    </source>
</evidence>
<name>A0A227JCC3_VIBPH</name>
<protein>
    <submittedName>
        <fullName evidence="1">Uncharacterized protein</fullName>
    </submittedName>
</protein>
<accession>A0A227JCC3</accession>
<comment type="caution">
    <text evidence="1">The sequence shown here is derived from an EMBL/GenBank/DDBJ whole genome shotgun (WGS) entry which is preliminary data.</text>
</comment>